<name>A0A016W5M1_9BILA</name>
<proteinExistence type="predicted"/>
<organism evidence="1 2">
    <name type="scientific">Ancylostoma ceylanicum</name>
    <dbReference type="NCBI Taxonomy" id="53326"/>
    <lineage>
        <taxon>Eukaryota</taxon>
        <taxon>Metazoa</taxon>
        <taxon>Ecdysozoa</taxon>
        <taxon>Nematoda</taxon>
        <taxon>Chromadorea</taxon>
        <taxon>Rhabditida</taxon>
        <taxon>Rhabditina</taxon>
        <taxon>Rhabditomorpha</taxon>
        <taxon>Strongyloidea</taxon>
        <taxon>Ancylostomatidae</taxon>
        <taxon>Ancylostomatinae</taxon>
        <taxon>Ancylostoma</taxon>
    </lineage>
</organism>
<evidence type="ECO:0000313" key="1">
    <source>
        <dbReference type="EMBL" id="EYC35114.1"/>
    </source>
</evidence>
<evidence type="ECO:0008006" key="3">
    <source>
        <dbReference type="Google" id="ProtNLM"/>
    </source>
</evidence>
<comment type="caution">
    <text evidence="1">The sequence shown here is derived from an EMBL/GenBank/DDBJ whole genome shotgun (WGS) entry which is preliminary data.</text>
</comment>
<evidence type="ECO:0000313" key="2">
    <source>
        <dbReference type="Proteomes" id="UP000024635"/>
    </source>
</evidence>
<reference evidence="2" key="1">
    <citation type="journal article" date="2015" name="Nat. Genet.">
        <title>The genome and transcriptome of the zoonotic hookworm Ancylostoma ceylanicum identify infection-specific gene families.</title>
        <authorList>
            <person name="Schwarz E.M."/>
            <person name="Hu Y."/>
            <person name="Antoshechkin I."/>
            <person name="Miller M.M."/>
            <person name="Sternberg P.W."/>
            <person name="Aroian R.V."/>
        </authorList>
    </citation>
    <scope>NUCLEOTIDE SEQUENCE</scope>
    <source>
        <strain evidence="2">HY135</strain>
    </source>
</reference>
<accession>A0A016W5M1</accession>
<dbReference type="EMBL" id="JARK01000746">
    <property type="protein sequence ID" value="EYC35114.1"/>
    <property type="molecule type" value="Genomic_DNA"/>
</dbReference>
<dbReference type="Proteomes" id="UP000024635">
    <property type="component" value="Unassembled WGS sequence"/>
</dbReference>
<keyword evidence="2" id="KW-1185">Reference proteome</keyword>
<dbReference type="Gene3D" id="3.40.33.10">
    <property type="entry name" value="CAP"/>
    <property type="match status" value="1"/>
</dbReference>
<dbReference type="InterPro" id="IPR035940">
    <property type="entry name" value="CAP_sf"/>
</dbReference>
<dbReference type="OrthoDB" id="5832927at2759"/>
<gene>
    <name evidence="1" type="primary">Acey_s1147.g3688</name>
    <name evidence="1" type="ORF">Y032_1147g3688</name>
</gene>
<dbReference type="AlphaFoldDB" id="A0A016W5M1"/>
<sequence length="76" mass="8831">MTNEWTNLILDYHNSLRSKIAFGMERNQTGKLPSAKNMYELVSNMLLGDGRTKEFHANVLPFSSLGTVSWRNWQKR</sequence>
<protein>
    <recommendedName>
        <fullName evidence="3">SCP domain-containing protein</fullName>
    </recommendedName>
</protein>
<dbReference type="SUPFAM" id="SSF55797">
    <property type="entry name" value="PR-1-like"/>
    <property type="match status" value="1"/>
</dbReference>